<organism evidence="1">
    <name type="scientific">Anguilla anguilla</name>
    <name type="common">European freshwater eel</name>
    <name type="synonym">Muraena anguilla</name>
    <dbReference type="NCBI Taxonomy" id="7936"/>
    <lineage>
        <taxon>Eukaryota</taxon>
        <taxon>Metazoa</taxon>
        <taxon>Chordata</taxon>
        <taxon>Craniata</taxon>
        <taxon>Vertebrata</taxon>
        <taxon>Euteleostomi</taxon>
        <taxon>Actinopterygii</taxon>
        <taxon>Neopterygii</taxon>
        <taxon>Teleostei</taxon>
        <taxon>Anguilliformes</taxon>
        <taxon>Anguillidae</taxon>
        <taxon>Anguilla</taxon>
    </lineage>
</organism>
<name>A0A0E9QYE1_ANGAN</name>
<proteinExistence type="predicted"/>
<sequence>MLNYCFAVLHFGNNNNNKNSNTYGTITFQSGTKSISYLLRVELTLHILLCTVLSIKL</sequence>
<reference evidence="1" key="1">
    <citation type="submission" date="2014-11" db="EMBL/GenBank/DDBJ databases">
        <authorList>
            <person name="Amaro Gonzalez C."/>
        </authorList>
    </citation>
    <scope>NUCLEOTIDE SEQUENCE</scope>
</reference>
<reference evidence="1" key="2">
    <citation type="journal article" date="2015" name="Fish Shellfish Immunol.">
        <title>Early steps in the European eel (Anguilla anguilla)-Vibrio vulnificus interaction in the gills: Role of the RtxA13 toxin.</title>
        <authorList>
            <person name="Callol A."/>
            <person name="Pajuelo D."/>
            <person name="Ebbesson L."/>
            <person name="Teles M."/>
            <person name="MacKenzie S."/>
            <person name="Amaro C."/>
        </authorList>
    </citation>
    <scope>NUCLEOTIDE SEQUENCE</scope>
</reference>
<accession>A0A0E9QYE1</accession>
<dbReference type="EMBL" id="GBXM01086621">
    <property type="protein sequence ID" value="JAH21956.1"/>
    <property type="molecule type" value="Transcribed_RNA"/>
</dbReference>
<evidence type="ECO:0000313" key="1">
    <source>
        <dbReference type="EMBL" id="JAH21956.1"/>
    </source>
</evidence>
<protein>
    <submittedName>
        <fullName evidence="1">Uncharacterized protein</fullName>
    </submittedName>
</protein>
<dbReference type="AlphaFoldDB" id="A0A0E9QYE1"/>